<sequence length="341" mass="37145">MRAIQLERPQQFRIIDVPEPPAPGPGEAVVRVARVGICGTDFSGFLGKMPFFSYPRIPGHELGVEVVAVGEGVKNVTAGDRCAVEPYINCQTCYSCTRGHTNCCENHQTLGVHCDGGLRKLFTVPARKLHISRRLNFEQLALVETLAIGCHAVYRGAPKKDETVLVIGAGPIGLSVIEFAKLSGARTIVLDINEQRLQFVRERMGVRDTIQATPDGSELKAFTDLTGGRLGNVVVDATGSNKSMANALNYVGFAGRLVFVGITTQEISFAHPLMHRREMTLLASRNALSRDFADIIAHIEEGRLDTRPWITHQVGFDDMIGAFPGWLKPETGVVKAVVEVS</sequence>
<keyword evidence="5" id="KW-1185">Reference proteome</keyword>
<dbReference type="PANTHER" id="PTHR43401">
    <property type="entry name" value="L-THREONINE 3-DEHYDROGENASE"/>
    <property type="match status" value="1"/>
</dbReference>
<feature type="domain" description="Alcohol dehydrogenase-like C-terminal" evidence="2">
    <location>
        <begin position="171"/>
        <end position="300"/>
    </location>
</feature>
<dbReference type="InterPro" id="IPR013154">
    <property type="entry name" value="ADH-like_N"/>
</dbReference>
<evidence type="ECO:0000256" key="1">
    <source>
        <dbReference type="ARBA" id="ARBA00023002"/>
    </source>
</evidence>
<evidence type="ECO:0000313" key="4">
    <source>
        <dbReference type="EMBL" id="OWK47213.1"/>
    </source>
</evidence>
<dbReference type="InterPro" id="IPR011032">
    <property type="entry name" value="GroES-like_sf"/>
</dbReference>
<gene>
    <name evidence="4" type="ORF">FRUB_00912</name>
</gene>
<dbReference type="Gene3D" id="3.40.50.720">
    <property type="entry name" value="NAD(P)-binding Rossmann-like Domain"/>
    <property type="match status" value="1"/>
</dbReference>
<dbReference type="CDD" id="cd08261">
    <property type="entry name" value="Zn_ADH7"/>
    <property type="match status" value="1"/>
</dbReference>
<dbReference type="SUPFAM" id="SSF50129">
    <property type="entry name" value="GroES-like"/>
    <property type="match status" value="1"/>
</dbReference>
<dbReference type="SUPFAM" id="SSF51735">
    <property type="entry name" value="NAD(P)-binding Rossmann-fold domains"/>
    <property type="match status" value="1"/>
</dbReference>
<keyword evidence="1" id="KW-0560">Oxidoreductase</keyword>
<dbReference type="Gene3D" id="3.90.180.10">
    <property type="entry name" value="Medium-chain alcohol dehydrogenases, catalytic domain"/>
    <property type="match status" value="1"/>
</dbReference>
<name>A0A225E1V6_9BACT</name>
<dbReference type="AlphaFoldDB" id="A0A225E1V6"/>
<dbReference type="GO" id="GO:0016491">
    <property type="term" value="F:oxidoreductase activity"/>
    <property type="evidence" value="ECO:0007669"/>
    <property type="project" value="UniProtKB-KW"/>
</dbReference>
<dbReference type="Pfam" id="PF00107">
    <property type="entry name" value="ADH_zinc_N"/>
    <property type="match status" value="1"/>
</dbReference>
<reference evidence="5" key="1">
    <citation type="submission" date="2017-06" db="EMBL/GenBank/DDBJ databases">
        <title>Genome analysis of Fimbriiglobus ruber SP5, the first member of the order Planctomycetales with confirmed chitinolytic capability.</title>
        <authorList>
            <person name="Ravin N.V."/>
            <person name="Rakitin A.L."/>
            <person name="Ivanova A.A."/>
            <person name="Beletsky A.V."/>
            <person name="Kulichevskaya I.S."/>
            <person name="Mardanov A.V."/>
            <person name="Dedysh S.N."/>
        </authorList>
    </citation>
    <scope>NUCLEOTIDE SEQUENCE [LARGE SCALE GENOMIC DNA]</scope>
    <source>
        <strain evidence="5">SP5</strain>
    </source>
</reference>
<dbReference type="OrthoDB" id="239596at2"/>
<comment type="caution">
    <text evidence="4">The sequence shown here is derived from an EMBL/GenBank/DDBJ whole genome shotgun (WGS) entry which is preliminary data.</text>
</comment>
<evidence type="ECO:0000313" key="5">
    <source>
        <dbReference type="Proteomes" id="UP000214646"/>
    </source>
</evidence>
<evidence type="ECO:0000259" key="2">
    <source>
        <dbReference type="Pfam" id="PF00107"/>
    </source>
</evidence>
<feature type="domain" description="Alcohol dehydrogenase-like N-terminal" evidence="3">
    <location>
        <begin position="24"/>
        <end position="130"/>
    </location>
</feature>
<organism evidence="4 5">
    <name type="scientific">Fimbriiglobus ruber</name>
    <dbReference type="NCBI Taxonomy" id="1908690"/>
    <lineage>
        <taxon>Bacteria</taxon>
        <taxon>Pseudomonadati</taxon>
        <taxon>Planctomycetota</taxon>
        <taxon>Planctomycetia</taxon>
        <taxon>Gemmatales</taxon>
        <taxon>Gemmataceae</taxon>
        <taxon>Fimbriiglobus</taxon>
    </lineage>
</organism>
<accession>A0A225E1V6</accession>
<dbReference type="InterPro" id="IPR013149">
    <property type="entry name" value="ADH-like_C"/>
</dbReference>
<dbReference type="InterPro" id="IPR050129">
    <property type="entry name" value="Zn_alcohol_dh"/>
</dbReference>
<dbReference type="RefSeq" id="WP_088252347.1">
    <property type="nucleotide sequence ID" value="NZ_NIDE01000001.1"/>
</dbReference>
<dbReference type="Proteomes" id="UP000214646">
    <property type="component" value="Unassembled WGS sequence"/>
</dbReference>
<dbReference type="PANTHER" id="PTHR43401:SF2">
    <property type="entry name" value="L-THREONINE 3-DEHYDROGENASE"/>
    <property type="match status" value="1"/>
</dbReference>
<protein>
    <submittedName>
        <fullName evidence="4">Alcohol dehydrogenase GroES domain-containing protein</fullName>
    </submittedName>
</protein>
<proteinExistence type="predicted"/>
<dbReference type="EMBL" id="NIDE01000001">
    <property type="protein sequence ID" value="OWK47213.1"/>
    <property type="molecule type" value="Genomic_DNA"/>
</dbReference>
<evidence type="ECO:0000259" key="3">
    <source>
        <dbReference type="Pfam" id="PF08240"/>
    </source>
</evidence>
<dbReference type="Pfam" id="PF08240">
    <property type="entry name" value="ADH_N"/>
    <property type="match status" value="1"/>
</dbReference>
<dbReference type="InterPro" id="IPR036291">
    <property type="entry name" value="NAD(P)-bd_dom_sf"/>
</dbReference>